<dbReference type="CDD" id="cd03215">
    <property type="entry name" value="ABC_Carb_Monos_II"/>
    <property type="match status" value="1"/>
</dbReference>
<protein>
    <submittedName>
        <fullName evidence="10">Monosaccharide ABC transporter ATP-binding protein, CUT2 family</fullName>
    </submittedName>
</protein>
<gene>
    <name evidence="10" type="ORF">SAMN04489812_3740</name>
</gene>
<keyword evidence="2" id="KW-0813">Transport</keyword>
<dbReference type="PROSITE" id="PS00211">
    <property type="entry name" value="ABC_TRANSPORTER_1"/>
    <property type="match status" value="1"/>
</dbReference>
<dbReference type="PANTHER" id="PTHR43790">
    <property type="entry name" value="CARBOHYDRATE TRANSPORT ATP-BINDING PROTEIN MG119-RELATED"/>
    <property type="match status" value="1"/>
</dbReference>
<evidence type="ECO:0000313" key="11">
    <source>
        <dbReference type="Proteomes" id="UP000199103"/>
    </source>
</evidence>
<dbReference type="GO" id="GO:0005524">
    <property type="term" value="F:ATP binding"/>
    <property type="evidence" value="ECO:0007669"/>
    <property type="project" value="UniProtKB-KW"/>
</dbReference>
<dbReference type="Gene3D" id="3.40.50.300">
    <property type="entry name" value="P-loop containing nucleotide triphosphate hydrolases"/>
    <property type="match status" value="2"/>
</dbReference>
<dbReference type="SMART" id="SM00382">
    <property type="entry name" value="AAA"/>
    <property type="match status" value="2"/>
</dbReference>
<feature type="domain" description="ABC transporter" evidence="9">
    <location>
        <begin position="8"/>
        <end position="243"/>
    </location>
</feature>
<keyword evidence="5" id="KW-0547">Nucleotide-binding</keyword>
<dbReference type="AlphaFoldDB" id="A0A1H1WNW2"/>
<evidence type="ECO:0000256" key="6">
    <source>
        <dbReference type="ARBA" id="ARBA00022840"/>
    </source>
</evidence>
<organism evidence="10 11">
    <name type="scientific">Microlunatus soli</name>
    <dbReference type="NCBI Taxonomy" id="630515"/>
    <lineage>
        <taxon>Bacteria</taxon>
        <taxon>Bacillati</taxon>
        <taxon>Actinomycetota</taxon>
        <taxon>Actinomycetes</taxon>
        <taxon>Propionibacteriales</taxon>
        <taxon>Propionibacteriaceae</taxon>
        <taxon>Microlunatus</taxon>
    </lineage>
</organism>
<comment type="subcellular location">
    <subcellularLocation>
        <location evidence="1">Cell membrane</location>
        <topology evidence="1">Peripheral membrane protein</topology>
    </subcellularLocation>
</comment>
<dbReference type="Pfam" id="PF00005">
    <property type="entry name" value="ABC_tran"/>
    <property type="match status" value="2"/>
</dbReference>
<evidence type="ECO:0000256" key="1">
    <source>
        <dbReference type="ARBA" id="ARBA00004202"/>
    </source>
</evidence>
<evidence type="ECO:0000259" key="9">
    <source>
        <dbReference type="PROSITE" id="PS50893"/>
    </source>
</evidence>
<feature type="domain" description="ABC transporter" evidence="9">
    <location>
        <begin position="261"/>
        <end position="508"/>
    </location>
</feature>
<dbReference type="FunFam" id="3.40.50.300:FF:000127">
    <property type="entry name" value="Ribose import ATP-binding protein RbsA"/>
    <property type="match status" value="1"/>
</dbReference>
<dbReference type="GO" id="GO:0016887">
    <property type="term" value="F:ATP hydrolysis activity"/>
    <property type="evidence" value="ECO:0007669"/>
    <property type="project" value="InterPro"/>
</dbReference>
<dbReference type="RefSeq" id="WP_091532745.1">
    <property type="nucleotide sequence ID" value="NZ_LT629772.1"/>
</dbReference>
<dbReference type="InterPro" id="IPR050107">
    <property type="entry name" value="ABC_carbohydrate_import_ATPase"/>
</dbReference>
<evidence type="ECO:0000256" key="2">
    <source>
        <dbReference type="ARBA" id="ARBA00022448"/>
    </source>
</evidence>
<keyword evidence="11" id="KW-1185">Reference proteome</keyword>
<keyword evidence="8" id="KW-0472">Membrane</keyword>
<keyword evidence="4" id="KW-0677">Repeat</keyword>
<accession>A0A1H1WNW2</accession>
<evidence type="ECO:0000256" key="8">
    <source>
        <dbReference type="ARBA" id="ARBA00023136"/>
    </source>
</evidence>
<reference evidence="10 11" key="1">
    <citation type="submission" date="2016-10" db="EMBL/GenBank/DDBJ databases">
        <authorList>
            <person name="de Groot N.N."/>
        </authorList>
    </citation>
    <scope>NUCLEOTIDE SEQUENCE [LARGE SCALE GENOMIC DNA]</scope>
    <source>
        <strain evidence="10 11">DSM 21800</strain>
    </source>
</reference>
<dbReference type="STRING" id="630515.SAMN04489812_3740"/>
<evidence type="ECO:0000256" key="3">
    <source>
        <dbReference type="ARBA" id="ARBA00022475"/>
    </source>
</evidence>
<dbReference type="InterPro" id="IPR017871">
    <property type="entry name" value="ABC_transporter-like_CS"/>
</dbReference>
<evidence type="ECO:0000256" key="5">
    <source>
        <dbReference type="ARBA" id="ARBA00022741"/>
    </source>
</evidence>
<dbReference type="CDD" id="cd03216">
    <property type="entry name" value="ABC_Carb_Monos_I"/>
    <property type="match status" value="1"/>
</dbReference>
<keyword evidence="7" id="KW-1278">Translocase</keyword>
<dbReference type="InterPro" id="IPR003439">
    <property type="entry name" value="ABC_transporter-like_ATP-bd"/>
</dbReference>
<sequence>MADEPALVRLTGIGKRFGGVVACADVDFVVQPGEVQALLGENGAGKSTLVNIMSGVLMPDQGRIEVGGTVQRFARPADAQAAGIATIHQELDLVGELSIAENMSLGREPRRFGILDRGTLRRSAREQLQRLGIELDVDRPVRTLRVGERQLVEIANALQFDARVLIMDEPTASLADAEVDRLFAVIDQLRRAGVGIVYISHRMDEIEKIADRATVLRNGQLIGSVDPAATPRAEIISMMVGGRADRIFADDHERTPGEVVLQTRQLAYRRRWPRPGRTDPDGVDLTVRAGEIVGLAGLMGAGRTELLETLYGAADGGLLTGEITLSGRRFRPRRPKRSLRAGVAMVPEDRRGAGLVLQHSVAHNLTLSVLSSISAAGVVRSAAERRLVDSQIDAMGIRAATPRVAVGTLSGGNQQKVVFGRQLLARPRLLMLDEPTRGVDIGAKAEIYRLLSDLAADGTAVLMASSELPELVGVCDRIVVLRRGRVVAELAGDTTQDTILAAAMGELPGDLTSGEQERV</sequence>
<dbReference type="GO" id="GO:0005886">
    <property type="term" value="C:plasma membrane"/>
    <property type="evidence" value="ECO:0007669"/>
    <property type="project" value="UniProtKB-SubCell"/>
</dbReference>
<dbReference type="SUPFAM" id="SSF52540">
    <property type="entry name" value="P-loop containing nucleoside triphosphate hydrolases"/>
    <property type="match status" value="2"/>
</dbReference>
<dbReference type="Proteomes" id="UP000199103">
    <property type="component" value="Chromosome I"/>
</dbReference>
<dbReference type="PANTHER" id="PTHR43790:SF9">
    <property type="entry name" value="GALACTOFURANOSE TRANSPORTER ATP-BINDING PROTEIN YTFR"/>
    <property type="match status" value="1"/>
</dbReference>
<evidence type="ECO:0000256" key="7">
    <source>
        <dbReference type="ARBA" id="ARBA00022967"/>
    </source>
</evidence>
<evidence type="ECO:0000256" key="4">
    <source>
        <dbReference type="ARBA" id="ARBA00022737"/>
    </source>
</evidence>
<keyword evidence="6 10" id="KW-0067">ATP-binding</keyword>
<dbReference type="EMBL" id="LT629772">
    <property type="protein sequence ID" value="SDS98765.1"/>
    <property type="molecule type" value="Genomic_DNA"/>
</dbReference>
<evidence type="ECO:0000313" key="10">
    <source>
        <dbReference type="EMBL" id="SDS98765.1"/>
    </source>
</evidence>
<proteinExistence type="predicted"/>
<dbReference type="OrthoDB" id="3648693at2"/>
<keyword evidence="3" id="KW-1003">Cell membrane</keyword>
<dbReference type="PROSITE" id="PS50893">
    <property type="entry name" value="ABC_TRANSPORTER_2"/>
    <property type="match status" value="2"/>
</dbReference>
<dbReference type="InterPro" id="IPR003593">
    <property type="entry name" value="AAA+_ATPase"/>
</dbReference>
<dbReference type="InterPro" id="IPR027417">
    <property type="entry name" value="P-loop_NTPase"/>
</dbReference>
<name>A0A1H1WNW2_9ACTN</name>